<dbReference type="SUPFAM" id="SSF52540">
    <property type="entry name" value="P-loop containing nucleoside triphosphate hydrolases"/>
    <property type="match status" value="1"/>
</dbReference>
<dbReference type="Pfam" id="PF03008">
    <property type="entry name" value="DUF234"/>
    <property type="match status" value="1"/>
</dbReference>
<gene>
    <name evidence="3" type="ORF">NNC64_05155</name>
</gene>
<dbReference type="AlphaFoldDB" id="A0AAW5IHB9"/>
<dbReference type="InterPro" id="IPR011579">
    <property type="entry name" value="ATPase_dom"/>
</dbReference>
<keyword evidence="3" id="KW-0547">Nucleotide-binding</keyword>
<comment type="caution">
    <text evidence="3">The sequence shown here is derived from an EMBL/GenBank/DDBJ whole genome shotgun (WGS) entry which is preliminary data.</text>
</comment>
<keyword evidence="3" id="KW-0067">ATP-binding</keyword>
<name>A0AAW5IHB9_9BACT</name>
<dbReference type="PANTHER" id="PTHR34704:SF1">
    <property type="entry name" value="ATPASE"/>
    <property type="match status" value="1"/>
</dbReference>
<feature type="domain" description="ATPase" evidence="1">
    <location>
        <begin position="3"/>
        <end position="209"/>
    </location>
</feature>
<dbReference type="EMBL" id="JANDWZ010000007">
    <property type="protein sequence ID" value="MCP9563957.1"/>
    <property type="molecule type" value="Genomic_DNA"/>
</dbReference>
<sequence length="437" mass="51520">MKFYDRKKEIEILRRNWEKSAEHSLFTVMIGRRRIGKTLLLLKTEQEQKMLYLYVSKDNERVLVEKFQKVAEEVLGLHVYGRMETFAQFFEQIMKYGKEHHFTIVFDEFQNFLKVNPAIPSHIQDIWDRYHESTMVNLVACGSIYSMMHKIFDNDDEPLYGRKDCEIRLKPFRISIIKEILHDYNPNYTSEDLLCLYMLTGGVAKYIALLMDAGATDKESMLRWATSSESPFITEGKEIVLSEFGKDYANYLSILQLVAGGMTVQNQIDNIIGKNTGTYLKRLEEDYNYVSKLTPMFSKPGSRNLRWSVEDCFLRFWFRFVLPNQTLIETERNDLLLEIVERDYNDYTGLVLEQYFRQKIAEEERVTLVGNYWDRKGMNEIDLIALNDIDKTALVAEVKRNADRYNPKLLQEKFESIRSNFGKYNEVQLIGLSMQDM</sequence>
<evidence type="ECO:0000259" key="1">
    <source>
        <dbReference type="Pfam" id="PF01637"/>
    </source>
</evidence>
<dbReference type="Gene3D" id="3.40.50.300">
    <property type="entry name" value="P-loop containing nucleotide triphosphate hydrolases"/>
    <property type="match status" value="1"/>
</dbReference>
<evidence type="ECO:0000313" key="3">
    <source>
        <dbReference type="EMBL" id="MCP9563957.1"/>
    </source>
</evidence>
<dbReference type="Proteomes" id="UP001205531">
    <property type="component" value="Unassembled WGS sequence"/>
</dbReference>
<feature type="domain" description="DUF234" evidence="2">
    <location>
        <begin position="317"/>
        <end position="401"/>
    </location>
</feature>
<protein>
    <submittedName>
        <fullName evidence="3">ATP-binding protein</fullName>
    </submittedName>
</protein>
<dbReference type="RefSeq" id="WP_254953140.1">
    <property type="nucleotide sequence ID" value="NZ_JANDWY010000022.1"/>
</dbReference>
<proteinExistence type="predicted"/>
<reference evidence="3" key="1">
    <citation type="submission" date="2022-07" db="EMBL/GenBank/DDBJ databases">
        <title>Prevotella copri.</title>
        <authorList>
            <person name="Yang C."/>
        </authorList>
    </citation>
    <scope>NUCLEOTIDE SEQUENCE</scope>
    <source>
        <strain evidence="3">HF2107</strain>
    </source>
</reference>
<dbReference type="PANTHER" id="PTHR34704">
    <property type="entry name" value="ATPASE"/>
    <property type="match status" value="1"/>
</dbReference>
<evidence type="ECO:0000259" key="2">
    <source>
        <dbReference type="Pfam" id="PF03008"/>
    </source>
</evidence>
<organism evidence="3 4">
    <name type="scientific">Segatella copri</name>
    <dbReference type="NCBI Taxonomy" id="165179"/>
    <lineage>
        <taxon>Bacteria</taxon>
        <taxon>Pseudomonadati</taxon>
        <taxon>Bacteroidota</taxon>
        <taxon>Bacteroidia</taxon>
        <taxon>Bacteroidales</taxon>
        <taxon>Prevotellaceae</taxon>
        <taxon>Segatella</taxon>
    </lineage>
</organism>
<dbReference type="InterPro" id="IPR027417">
    <property type="entry name" value="P-loop_NTPase"/>
</dbReference>
<dbReference type="Pfam" id="PF01637">
    <property type="entry name" value="ATPase_2"/>
    <property type="match status" value="1"/>
</dbReference>
<accession>A0AAW5IHB9</accession>
<dbReference type="InterPro" id="IPR004256">
    <property type="entry name" value="DUF234"/>
</dbReference>
<evidence type="ECO:0000313" key="4">
    <source>
        <dbReference type="Proteomes" id="UP001205531"/>
    </source>
</evidence>
<dbReference type="GO" id="GO:0005524">
    <property type="term" value="F:ATP binding"/>
    <property type="evidence" value="ECO:0007669"/>
    <property type="project" value="UniProtKB-KW"/>
</dbReference>